<dbReference type="GeneID" id="43594158"/>
<dbReference type="AlphaFoldDB" id="A0A370U0M5"/>
<dbReference type="PANTHER" id="PTHR38788:SF3">
    <property type="entry name" value="CLR5 DOMAIN-CONTAINING PROTEIN"/>
    <property type="match status" value="1"/>
</dbReference>
<dbReference type="Pfam" id="PF14420">
    <property type="entry name" value="Clr5"/>
    <property type="match status" value="1"/>
</dbReference>
<gene>
    <name evidence="3" type="ORF">BP5553_01309</name>
</gene>
<dbReference type="SUPFAM" id="SSF48452">
    <property type="entry name" value="TPR-like"/>
    <property type="match status" value="1"/>
</dbReference>
<feature type="region of interest" description="Disordered" evidence="1">
    <location>
        <begin position="1"/>
        <end position="32"/>
    </location>
</feature>
<feature type="compositionally biased region" description="Low complexity" evidence="1">
    <location>
        <begin position="200"/>
        <end position="211"/>
    </location>
</feature>
<accession>A0A370U0M5</accession>
<dbReference type="PANTHER" id="PTHR38788">
    <property type="entry name" value="CLR5 DOMAIN-CONTAINING PROTEIN"/>
    <property type="match status" value="1"/>
</dbReference>
<evidence type="ECO:0000313" key="3">
    <source>
        <dbReference type="EMBL" id="RDL41330.1"/>
    </source>
</evidence>
<dbReference type="EMBL" id="NPIC01000001">
    <property type="protein sequence ID" value="RDL41330.1"/>
    <property type="molecule type" value="Genomic_DNA"/>
</dbReference>
<evidence type="ECO:0000256" key="1">
    <source>
        <dbReference type="SAM" id="MobiDB-lite"/>
    </source>
</evidence>
<dbReference type="InterPro" id="IPR011990">
    <property type="entry name" value="TPR-like_helical_dom_sf"/>
</dbReference>
<keyword evidence="4" id="KW-1185">Reference proteome</keyword>
<feature type="region of interest" description="Disordered" evidence="1">
    <location>
        <begin position="192"/>
        <end position="211"/>
    </location>
</feature>
<feature type="compositionally biased region" description="Basic and acidic residues" evidence="1">
    <location>
        <begin position="1"/>
        <end position="10"/>
    </location>
</feature>
<protein>
    <recommendedName>
        <fullName evidence="2">Clr5 domain-containing protein</fullName>
    </recommendedName>
</protein>
<evidence type="ECO:0000259" key="2">
    <source>
        <dbReference type="Pfam" id="PF14420"/>
    </source>
</evidence>
<sequence>MPGKDIKETWCGDSPTTSIQTKEPPKSSRRIRNDQKWDSLREEIYRIYITENNTLQNTMRAVLEIHGFKARFIHPIWAKTTVVLKFEYSERKWKQKLKEWNFDKSISAHDMNIVTAKVGKRAREEGKETVILHGEAPITRERIEQFKRRKTTKDVEPVSPSAETPANISYHTSCSNYAEIPSELLASDGDNATAVASNTGSSPFQGPSGPSPLTQYLSAKSSALTTIAETFLKNVLDHEVASKDNPGTPRLPVTPDVIESQRVPNTQSSEPEIADLGLSSSHMDSEIAVSSNGDYMTPELPVPDPRERLEGLPSDDELPTLFQISAVIQAREIPFTESILEEYLNENGVIEHRIRPFPNSPDRQQSPESPFEVLADKPSIHLEADISTLSTPEGSFQSNTCPKERIFRRKKSKDCKAFGHALNILANEYEKRNLLSQALVAILVVELYCRRILGHSSTNSMICLYNRARIFRKQGEFKLSEATYRQAIEGCRPLGEIRLRVKFQLFLGTLYGSLNRDHEALYLLIGTIVEYYTPELPLPDTQLLRLISAVQKLHTKMDGAGELRDVIKSIRAIEMTLKHPLPPDGPVSFGIKKWYLFLELGLVYSNLEMFDIADLCFALEGPEQLDHGYFRDSMELPYARRDLCVYYRGQNKISESLEHLKLSFEAMFPIRAMGTLRSQSFVDGLRLLVVELRPANPIGWTEFGFMRAWELAKESYEELLAFPKSRGARSKIAQSVSSYGTSLFSIHSSSSRFGVTYSVGSSASVVSNSTFMVP</sequence>
<reference evidence="3 4" key="1">
    <citation type="journal article" date="2018" name="IMA Fungus">
        <title>IMA Genome-F 9: Draft genome sequence of Annulohypoxylon stygium, Aspergillus mulundensis, Berkeleyomyces basicola (syn. Thielaviopsis basicola), Ceratocystis smalleyi, two Cercospora beticola strains, Coleophoma cylindrospora, Fusarium fracticaudum, Phialophora cf. hyalina, and Morchella septimelata.</title>
        <authorList>
            <person name="Wingfield B.D."/>
            <person name="Bills G.F."/>
            <person name="Dong Y."/>
            <person name="Huang W."/>
            <person name="Nel W.J."/>
            <person name="Swalarsk-Parry B.S."/>
            <person name="Vaghefi N."/>
            <person name="Wilken P.M."/>
            <person name="An Z."/>
            <person name="de Beer Z.W."/>
            <person name="De Vos L."/>
            <person name="Chen L."/>
            <person name="Duong T.A."/>
            <person name="Gao Y."/>
            <person name="Hammerbacher A."/>
            <person name="Kikkert J.R."/>
            <person name="Li Y."/>
            <person name="Li H."/>
            <person name="Li K."/>
            <person name="Li Q."/>
            <person name="Liu X."/>
            <person name="Ma X."/>
            <person name="Naidoo K."/>
            <person name="Pethybridge S.J."/>
            <person name="Sun J."/>
            <person name="Steenkamp E.T."/>
            <person name="van der Nest M.A."/>
            <person name="van Wyk S."/>
            <person name="Wingfield M.J."/>
            <person name="Xiong C."/>
            <person name="Yue Q."/>
            <person name="Zhang X."/>
        </authorList>
    </citation>
    <scope>NUCLEOTIDE SEQUENCE [LARGE SCALE GENOMIC DNA]</scope>
    <source>
        <strain evidence="3 4">BP 5553</strain>
    </source>
</reference>
<evidence type="ECO:0000313" key="4">
    <source>
        <dbReference type="Proteomes" id="UP000254866"/>
    </source>
</evidence>
<dbReference type="Gene3D" id="1.25.40.10">
    <property type="entry name" value="Tetratricopeptide repeat domain"/>
    <property type="match status" value="1"/>
</dbReference>
<feature type="region of interest" description="Disordered" evidence="1">
    <location>
        <begin position="147"/>
        <end position="167"/>
    </location>
</feature>
<feature type="compositionally biased region" description="Basic and acidic residues" evidence="1">
    <location>
        <begin position="147"/>
        <end position="156"/>
    </location>
</feature>
<dbReference type="InterPro" id="IPR025676">
    <property type="entry name" value="Clr5_dom"/>
</dbReference>
<organism evidence="3 4">
    <name type="scientific">Venustampulla echinocandica</name>
    <dbReference type="NCBI Taxonomy" id="2656787"/>
    <lineage>
        <taxon>Eukaryota</taxon>
        <taxon>Fungi</taxon>
        <taxon>Dikarya</taxon>
        <taxon>Ascomycota</taxon>
        <taxon>Pezizomycotina</taxon>
        <taxon>Leotiomycetes</taxon>
        <taxon>Helotiales</taxon>
        <taxon>Pleuroascaceae</taxon>
        <taxon>Venustampulla</taxon>
    </lineage>
</organism>
<name>A0A370U0M5_9HELO</name>
<dbReference type="RefSeq" id="XP_031873986.1">
    <property type="nucleotide sequence ID" value="XM_032009932.1"/>
</dbReference>
<dbReference type="OrthoDB" id="5986190at2759"/>
<dbReference type="Proteomes" id="UP000254866">
    <property type="component" value="Unassembled WGS sequence"/>
</dbReference>
<feature type="domain" description="Clr5" evidence="2">
    <location>
        <begin position="34"/>
        <end position="104"/>
    </location>
</feature>
<feature type="compositionally biased region" description="Basic and acidic residues" evidence="1">
    <location>
        <begin position="23"/>
        <end position="32"/>
    </location>
</feature>
<comment type="caution">
    <text evidence="3">The sequence shown here is derived from an EMBL/GenBank/DDBJ whole genome shotgun (WGS) entry which is preliminary data.</text>
</comment>
<proteinExistence type="predicted"/>